<keyword evidence="4" id="KW-0325">Glycoprotein</keyword>
<keyword evidence="9" id="KW-1185">Reference proteome</keyword>
<evidence type="ECO:0000256" key="1">
    <source>
        <dbReference type="ARBA" id="ARBA00022729"/>
    </source>
</evidence>
<evidence type="ECO:0000259" key="7">
    <source>
        <dbReference type="PROSITE" id="PS51364"/>
    </source>
</evidence>
<feature type="compositionally biased region" description="Acidic residues" evidence="5">
    <location>
        <begin position="314"/>
        <end position="326"/>
    </location>
</feature>
<dbReference type="GO" id="GO:0005509">
    <property type="term" value="F:calcium ion binding"/>
    <property type="evidence" value="ECO:0007669"/>
    <property type="project" value="TreeGrafter"/>
</dbReference>
<feature type="domain" description="TB" evidence="7">
    <location>
        <begin position="36"/>
        <end position="95"/>
    </location>
</feature>
<dbReference type="InterPro" id="IPR003645">
    <property type="entry name" value="Fol_N"/>
</dbReference>
<dbReference type="PANTHER" id="PTHR13866">
    <property type="entry name" value="SPARC OSTEONECTIN"/>
    <property type="match status" value="1"/>
</dbReference>
<evidence type="ECO:0000259" key="8">
    <source>
        <dbReference type="PROSITE" id="PS51465"/>
    </source>
</evidence>
<dbReference type="RefSeq" id="XP_033710894.1">
    <property type="nucleotide sequence ID" value="XM_033855003.1"/>
</dbReference>
<organism evidence="9 10">
    <name type="scientific">Tursiops truncatus</name>
    <name type="common">Atlantic bottle-nosed dolphin</name>
    <name type="synonym">Delphinus truncatus</name>
    <dbReference type="NCBI Taxonomy" id="9739"/>
    <lineage>
        <taxon>Eukaryota</taxon>
        <taxon>Metazoa</taxon>
        <taxon>Chordata</taxon>
        <taxon>Craniata</taxon>
        <taxon>Vertebrata</taxon>
        <taxon>Euteleostomi</taxon>
        <taxon>Mammalia</taxon>
        <taxon>Eutheria</taxon>
        <taxon>Laurasiatheria</taxon>
        <taxon>Artiodactyla</taxon>
        <taxon>Whippomorpha</taxon>
        <taxon>Cetacea</taxon>
        <taxon>Odontoceti</taxon>
        <taxon>Delphinidae</taxon>
        <taxon>Tursiops</taxon>
    </lineage>
</organism>
<reference evidence="10" key="1">
    <citation type="submission" date="2025-08" db="UniProtKB">
        <authorList>
            <consortium name="RefSeq"/>
        </authorList>
    </citation>
    <scope>IDENTIFICATION</scope>
    <source>
        <tissue evidence="10">Spleen</tissue>
    </source>
</reference>
<dbReference type="Gene3D" id="3.90.290.10">
    <property type="entry name" value="TGF-beta binding (TB) domain"/>
    <property type="match status" value="1"/>
</dbReference>
<evidence type="ECO:0000256" key="2">
    <source>
        <dbReference type="ARBA" id="ARBA00022737"/>
    </source>
</evidence>
<dbReference type="Pfam" id="PF07648">
    <property type="entry name" value="Kazal_2"/>
    <property type="match status" value="1"/>
</dbReference>
<accession>A0A6J3R8Y1</accession>
<dbReference type="InterPro" id="IPR017878">
    <property type="entry name" value="TB_dom"/>
</dbReference>
<dbReference type="Proteomes" id="UP000245320">
    <property type="component" value="Chromosome 3"/>
</dbReference>
<dbReference type="GeneID" id="117311858"/>
<feature type="region of interest" description="Disordered" evidence="5">
    <location>
        <begin position="106"/>
        <end position="130"/>
    </location>
</feature>
<sequence length="326" mass="34447">MRPGAPGPLWPLPWGALAWAVGFVGSVGSGDPAPGGVCWLQQGREATCSLVLRTDVSQAECCASGNIDTAWSNFTHPGNKISLLGFLGLVHCLPCKGKLKLKHQLELRDGPPDPQATELGGPSGPAWSSHAEVPWLSPTHSCDRFPLLFVRGRGVRPRQGLPHAGGPSALRVRARLLGAPSAPSGLRLGRRHLPRRVRIARRALPRPPRPARHVPGPLPQGAPLTLPDAPPAESCAHVVCLRPQSCVVDQTGSAHCVVCRAAPCPAPSSPGQELCGNNNVTYMSSCHLRQATCFLGRSIGVRHPGSCAGTPEPLDAESEEDEENFV</sequence>
<dbReference type="FunFam" id="3.90.290.10:FF:000021">
    <property type="entry name" value="follistatin-related protein 3"/>
    <property type="match status" value="1"/>
</dbReference>
<evidence type="ECO:0000256" key="4">
    <source>
        <dbReference type="ARBA" id="ARBA00023180"/>
    </source>
</evidence>
<feature type="region of interest" description="Disordered" evidence="5">
    <location>
        <begin position="306"/>
        <end position="326"/>
    </location>
</feature>
<dbReference type="SMART" id="SM00274">
    <property type="entry name" value="FOLN"/>
    <property type="match status" value="1"/>
</dbReference>
<dbReference type="GO" id="GO:0005615">
    <property type="term" value="C:extracellular space"/>
    <property type="evidence" value="ECO:0007669"/>
    <property type="project" value="TreeGrafter"/>
</dbReference>
<feature type="chain" id="PRO_5027072538" evidence="6">
    <location>
        <begin position="30"/>
        <end position="326"/>
    </location>
</feature>
<dbReference type="Gene3D" id="3.30.60.30">
    <property type="match status" value="1"/>
</dbReference>
<feature type="signal peptide" evidence="6">
    <location>
        <begin position="1"/>
        <end position="29"/>
    </location>
</feature>
<feature type="domain" description="Kazal-like" evidence="8">
    <location>
        <begin position="257"/>
        <end position="309"/>
    </location>
</feature>
<evidence type="ECO:0000256" key="3">
    <source>
        <dbReference type="ARBA" id="ARBA00023157"/>
    </source>
</evidence>
<dbReference type="InterPro" id="IPR036058">
    <property type="entry name" value="Kazal_dom_sf"/>
</dbReference>
<dbReference type="PROSITE" id="PS51364">
    <property type="entry name" value="TB"/>
    <property type="match status" value="1"/>
</dbReference>
<evidence type="ECO:0000256" key="6">
    <source>
        <dbReference type="SAM" id="SignalP"/>
    </source>
</evidence>
<dbReference type="FunCoup" id="A0A6J3R8Y1">
    <property type="interactions" value="55"/>
</dbReference>
<dbReference type="Pfam" id="PF21333">
    <property type="entry name" value="FST_N"/>
    <property type="match status" value="1"/>
</dbReference>
<keyword evidence="3" id="KW-1015">Disulfide bond</keyword>
<dbReference type="AlphaFoldDB" id="A0A6J3R8Y1"/>
<keyword evidence="1 6" id="KW-0732">Signal</keyword>
<dbReference type="OrthoDB" id="6614329at2759"/>
<evidence type="ECO:0000313" key="9">
    <source>
        <dbReference type="Proteomes" id="UP000245320"/>
    </source>
</evidence>
<dbReference type="PANTHER" id="PTHR13866:SF14">
    <property type="entry name" value="BM-40"/>
    <property type="match status" value="1"/>
</dbReference>
<gene>
    <name evidence="10" type="primary">FSTL3</name>
</gene>
<dbReference type="FunFam" id="3.30.60.30:FF:000025">
    <property type="entry name" value="Follistatin-related protein 3"/>
    <property type="match status" value="1"/>
</dbReference>
<name>A0A6J3R8Y1_TURTR</name>
<evidence type="ECO:0000256" key="5">
    <source>
        <dbReference type="SAM" id="MobiDB-lite"/>
    </source>
</evidence>
<proteinExistence type="predicted"/>
<dbReference type="InterPro" id="IPR002350">
    <property type="entry name" value="Kazal_dom"/>
</dbReference>
<protein>
    <submittedName>
        <fullName evidence="10">Follistatin-related protein 3 isoform X1</fullName>
    </submittedName>
</protein>
<dbReference type="GO" id="GO:0050840">
    <property type="term" value="F:extracellular matrix binding"/>
    <property type="evidence" value="ECO:0007669"/>
    <property type="project" value="TreeGrafter"/>
</dbReference>
<dbReference type="PROSITE" id="PS51465">
    <property type="entry name" value="KAZAL_2"/>
    <property type="match status" value="1"/>
</dbReference>
<dbReference type="InParanoid" id="A0A6J3R8Y1"/>
<evidence type="ECO:0000313" key="10">
    <source>
        <dbReference type="RefSeq" id="XP_033710894.1"/>
    </source>
</evidence>
<dbReference type="CTD" id="10272"/>
<dbReference type="SUPFAM" id="SSF100895">
    <property type="entry name" value="Kazal-type serine protease inhibitors"/>
    <property type="match status" value="1"/>
</dbReference>
<dbReference type="InterPro" id="IPR036773">
    <property type="entry name" value="TB_dom_sf"/>
</dbReference>
<dbReference type="SMART" id="SM00280">
    <property type="entry name" value="KAZAL"/>
    <property type="match status" value="1"/>
</dbReference>
<dbReference type="SUPFAM" id="SSF57581">
    <property type="entry name" value="TB module/8-cys domain"/>
    <property type="match status" value="1"/>
</dbReference>
<keyword evidence="2" id="KW-0677">Repeat</keyword>
<dbReference type="GO" id="GO:0005518">
    <property type="term" value="F:collagen binding"/>
    <property type="evidence" value="ECO:0007669"/>
    <property type="project" value="TreeGrafter"/>
</dbReference>